<dbReference type="InterPro" id="IPR054243">
    <property type="entry name" value="DUF6970"/>
</dbReference>
<sequence>MVQCQDDTAEPAPAACDVASAQPLIDKLLQNPKANPAGEVKRYTVHGKIVFLVDSHYPDAYANYYDEQLKPLCSEGTGISGRYQNSCQWEKQDLINECLVWRDPR</sequence>
<dbReference type="KEGG" id="hcu:MUN79_00740"/>
<dbReference type="RefSeq" id="WP_244675925.1">
    <property type="nucleotide sequence ID" value="NZ_CP095046.1"/>
</dbReference>
<keyword evidence="3" id="KW-1185">Reference proteome</keyword>
<dbReference type="Pfam" id="PF22311">
    <property type="entry name" value="DUF6970"/>
    <property type="match status" value="1"/>
</dbReference>
<evidence type="ECO:0000259" key="1">
    <source>
        <dbReference type="Pfam" id="PF22311"/>
    </source>
</evidence>
<organism evidence="2 3">
    <name type="scientific">Hymenobacter cellulosilyticus</name>
    <dbReference type="NCBI Taxonomy" id="2932248"/>
    <lineage>
        <taxon>Bacteria</taxon>
        <taxon>Pseudomonadati</taxon>
        <taxon>Bacteroidota</taxon>
        <taxon>Cytophagia</taxon>
        <taxon>Cytophagales</taxon>
        <taxon>Hymenobacteraceae</taxon>
        <taxon>Hymenobacter</taxon>
    </lineage>
</organism>
<protein>
    <recommendedName>
        <fullName evidence="1">DUF6970 domain-containing protein</fullName>
    </recommendedName>
</protein>
<dbReference type="AlphaFoldDB" id="A0A8T9Q629"/>
<accession>A0A8T9Q629</accession>
<feature type="domain" description="DUF6970" evidence="1">
    <location>
        <begin position="27"/>
        <end position="103"/>
    </location>
</feature>
<evidence type="ECO:0000313" key="3">
    <source>
        <dbReference type="Proteomes" id="UP000831796"/>
    </source>
</evidence>
<name>A0A8T9Q629_9BACT</name>
<dbReference type="EMBL" id="CP095046">
    <property type="protein sequence ID" value="UOQ72565.1"/>
    <property type="molecule type" value="Genomic_DNA"/>
</dbReference>
<dbReference type="Proteomes" id="UP000831796">
    <property type="component" value="Chromosome"/>
</dbReference>
<reference evidence="2" key="1">
    <citation type="submission" date="2022-04" db="EMBL/GenBank/DDBJ databases">
        <title>Hymenobacter sp. isolated from the air.</title>
        <authorList>
            <person name="Won M."/>
            <person name="Lee C.-M."/>
            <person name="Woen H.-Y."/>
            <person name="Kwon S.-W."/>
        </authorList>
    </citation>
    <scope>NUCLEOTIDE SEQUENCE</scope>
    <source>
        <strain evidence="2">5116S-3</strain>
    </source>
</reference>
<proteinExistence type="predicted"/>
<evidence type="ECO:0000313" key="2">
    <source>
        <dbReference type="EMBL" id="UOQ72565.1"/>
    </source>
</evidence>
<gene>
    <name evidence="2" type="ORF">MUN79_00740</name>
</gene>